<gene>
    <name evidence="10" type="ORF">ACFQ39_10725</name>
</gene>
<dbReference type="Proteomes" id="UP001597201">
    <property type="component" value="Unassembled WGS sequence"/>
</dbReference>
<evidence type="ECO:0000313" key="10">
    <source>
        <dbReference type="EMBL" id="MFD1316093.1"/>
    </source>
</evidence>
<sequence>MLNETKKYIVKNFENFAFFYNHLKYKVIIIVLLSIAVGLLDGLGLTMFLPLLQLVSTSQEVTTDGLGKLDFIVIFLRNMGFELNLLVVLLTMTLFFILKGFAIFFQSYYQVVVQQFFIRKIRIENINDLNNIGYQYFMQADIGQIQNTLTGEVEKVIRAFAFYFVAFQQLIMVFVYMGFAFFVDSQFAILVSLGGILTNVIFRSFYNKTKVASIKLTEESNQFQGLIIQHVQHYKYLKATGFVKNYGKKLIEKVDLIQAEAKKIGVLASILKGLREPLLILVVSTVILIQAEVLGSDLGPILISLLFFYRALVAVMGAQSAWNTFLGSSGSLYNLKNFSKSLRNNIETKQKSKEFLFENSISLKNVNVVIGKTKILSDINIKISKNKAIAFVGESGSGKTTLINVLSGLLQPESGEISVDGVIYDNLNMSVYHKKIGYITQESVIFNDTIYNNVTLWAKKTESNLKRFEKAMKDASLSEFLQSTPQGRENLLGNNGVNLSGGQRQRISIARELFKKIEILILDEATSALDSETEKEIQKNIDALKGKYTVLIVAHRLSTIKNVDIIFYLNKGRVVSHGTFEELTKEVKEFNNLVKSQKI</sequence>
<protein>
    <submittedName>
        <fullName evidence="10">ABC transporter ATP-binding protein</fullName>
    </submittedName>
</protein>
<name>A0ABW3Y678_9FLAO</name>
<keyword evidence="5 7" id="KW-1133">Transmembrane helix</keyword>
<keyword evidence="11" id="KW-1185">Reference proteome</keyword>
<evidence type="ECO:0000313" key="11">
    <source>
        <dbReference type="Proteomes" id="UP001597201"/>
    </source>
</evidence>
<dbReference type="EMBL" id="JBHTMY010000003">
    <property type="protein sequence ID" value="MFD1316093.1"/>
    <property type="molecule type" value="Genomic_DNA"/>
</dbReference>
<dbReference type="PANTHER" id="PTHR24221:SF654">
    <property type="entry name" value="ATP-BINDING CASSETTE SUB-FAMILY B MEMBER 6"/>
    <property type="match status" value="1"/>
</dbReference>
<dbReference type="InterPro" id="IPR017871">
    <property type="entry name" value="ABC_transporter-like_CS"/>
</dbReference>
<dbReference type="InterPro" id="IPR027417">
    <property type="entry name" value="P-loop_NTPase"/>
</dbReference>
<dbReference type="Gene3D" id="1.20.1560.10">
    <property type="entry name" value="ABC transporter type 1, transmembrane domain"/>
    <property type="match status" value="1"/>
</dbReference>
<comment type="caution">
    <text evidence="10">The sequence shown here is derived from an EMBL/GenBank/DDBJ whole genome shotgun (WGS) entry which is preliminary data.</text>
</comment>
<dbReference type="InterPro" id="IPR003593">
    <property type="entry name" value="AAA+_ATPase"/>
</dbReference>
<dbReference type="Gene3D" id="3.40.50.300">
    <property type="entry name" value="P-loop containing nucleotide triphosphate hydrolases"/>
    <property type="match status" value="1"/>
</dbReference>
<feature type="domain" description="ABC transmembrane type-1" evidence="9">
    <location>
        <begin position="28"/>
        <end position="324"/>
    </location>
</feature>
<evidence type="ECO:0000259" key="9">
    <source>
        <dbReference type="PROSITE" id="PS50929"/>
    </source>
</evidence>
<dbReference type="PROSITE" id="PS50893">
    <property type="entry name" value="ABC_TRANSPORTER_2"/>
    <property type="match status" value="1"/>
</dbReference>
<feature type="transmembrane region" description="Helical" evidence="7">
    <location>
        <begin position="85"/>
        <end position="109"/>
    </location>
</feature>
<feature type="transmembrane region" description="Helical" evidence="7">
    <location>
        <begin position="278"/>
        <end position="295"/>
    </location>
</feature>
<dbReference type="RefSeq" id="WP_377178884.1">
    <property type="nucleotide sequence ID" value="NZ_JBHTMY010000003.1"/>
</dbReference>
<dbReference type="InterPro" id="IPR036640">
    <property type="entry name" value="ABC1_TM_sf"/>
</dbReference>
<evidence type="ECO:0000256" key="3">
    <source>
        <dbReference type="ARBA" id="ARBA00022741"/>
    </source>
</evidence>
<dbReference type="InterPro" id="IPR003439">
    <property type="entry name" value="ABC_transporter-like_ATP-bd"/>
</dbReference>
<keyword evidence="4 10" id="KW-0067">ATP-binding</keyword>
<dbReference type="InterPro" id="IPR039421">
    <property type="entry name" value="Type_1_exporter"/>
</dbReference>
<proteinExistence type="predicted"/>
<feature type="transmembrane region" description="Helical" evidence="7">
    <location>
        <begin position="27"/>
        <end position="49"/>
    </location>
</feature>
<reference evidence="11" key="1">
    <citation type="journal article" date="2019" name="Int. J. Syst. Evol. Microbiol.">
        <title>The Global Catalogue of Microorganisms (GCM) 10K type strain sequencing project: providing services to taxonomists for standard genome sequencing and annotation.</title>
        <authorList>
            <consortium name="The Broad Institute Genomics Platform"/>
            <consortium name="The Broad Institute Genome Sequencing Center for Infectious Disease"/>
            <person name="Wu L."/>
            <person name="Ma J."/>
        </authorList>
    </citation>
    <scope>NUCLEOTIDE SEQUENCE [LARGE SCALE GENOMIC DNA]</scope>
    <source>
        <strain evidence="11">CCUG 61485</strain>
    </source>
</reference>
<feature type="transmembrane region" description="Helical" evidence="7">
    <location>
        <begin position="187"/>
        <end position="206"/>
    </location>
</feature>
<evidence type="ECO:0000256" key="5">
    <source>
        <dbReference type="ARBA" id="ARBA00022989"/>
    </source>
</evidence>
<dbReference type="PANTHER" id="PTHR24221">
    <property type="entry name" value="ATP-BINDING CASSETTE SUB-FAMILY B"/>
    <property type="match status" value="1"/>
</dbReference>
<evidence type="ECO:0000256" key="7">
    <source>
        <dbReference type="SAM" id="Phobius"/>
    </source>
</evidence>
<dbReference type="SUPFAM" id="SSF52540">
    <property type="entry name" value="P-loop containing nucleoside triphosphate hydrolases"/>
    <property type="match status" value="1"/>
</dbReference>
<feature type="transmembrane region" description="Helical" evidence="7">
    <location>
        <begin position="160"/>
        <end position="181"/>
    </location>
</feature>
<dbReference type="PROSITE" id="PS00211">
    <property type="entry name" value="ABC_TRANSPORTER_1"/>
    <property type="match status" value="1"/>
</dbReference>
<keyword evidence="6 7" id="KW-0472">Membrane</keyword>
<dbReference type="Pfam" id="PF00664">
    <property type="entry name" value="ABC_membrane"/>
    <property type="match status" value="1"/>
</dbReference>
<dbReference type="Pfam" id="PF00005">
    <property type="entry name" value="ABC_tran"/>
    <property type="match status" value="1"/>
</dbReference>
<dbReference type="GO" id="GO:0005524">
    <property type="term" value="F:ATP binding"/>
    <property type="evidence" value="ECO:0007669"/>
    <property type="project" value="UniProtKB-KW"/>
</dbReference>
<keyword evidence="2 7" id="KW-0812">Transmembrane</keyword>
<dbReference type="InterPro" id="IPR011527">
    <property type="entry name" value="ABC1_TM_dom"/>
</dbReference>
<evidence type="ECO:0000259" key="8">
    <source>
        <dbReference type="PROSITE" id="PS50893"/>
    </source>
</evidence>
<accession>A0ABW3Y678</accession>
<dbReference type="PROSITE" id="PS50929">
    <property type="entry name" value="ABC_TM1F"/>
    <property type="match status" value="1"/>
</dbReference>
<organism evidence="10 11">
    <name type="scientific">Namhaeicola litoreus</name>
    <dbReference type="NCBI Taxonomy" id="1052145"/>
    <lineage>
        <taxon>Bacteria</taxon>
        <taxon>Pseudomonadati</taxon>
        <taxon>Bacteroidota</taxon>
        <taxon>Flavobacteriia</taxon>
        <taxon>Flavobacteriales</taxon>
        <taxon>Flavobacteriaceae</taxon>
        <taxon>Namhaeicola</taxon>
    </lineage>
</organism>
<feature type="domain" description="ABC transporter" evidence="8">
    <location>
        <begin position="361"/>
        <end position="596"/>
    </location>
</feature>
<evidence type="ECO:0000256" key="2">
    <source>
        <dbReference type="ARBA" id="ARBA00022692"/>
    </source>
</evidence>
<dbReference type="SUPFAM" id="SSF90123">
    <property type="entry name" value="ABC transporter transmembrane region"/>
    <property type="match status" value="1"/>
</dbReference>
<evidence type="ECO:0000256" key="6">
    <source>
        <dbReference type="ARBA" id="ARBA00023136"/>
    </source>
</evidence>
<evidence type="ECO:0000256" key="1">
    <source>
        <dbReference type="ARBA" id="ARBA00004651"/>
    </source>
</evidence>
<dbReference type="SMART" id="SM00382">
    <property type="entry name" value="AAA"/>
    <property type="match status" value="1"/>
</dbReference>
<comment type="subcellular location">
    <subcellularLocation>
        <location evidence="1">Cell membrane</location>
        <topology evidence="1">Multi-pass membrane protein</topology>
    </subcellularLocation>
</comment>
<keyword evidence="3" id="KW-0547">Nucleotide-binding</keyword>
<evidence type="ECO:0000256" key="4">
    <source>
        <dbReference type="ARBA" id="ARBA00022840"/>
    </source>
</evidence>